<keyword evidence="21" id="KW-1185">Reference proteome</keyword>
<evidence type="ECO:0000256" key="9">
    <source>
        <dbReference type="ARBA" id="ARBA00023204"/>
    </source>
</evidence>
<dbReference type="GO" id="GO:0008413">
    <property type="term" value="F:8-oxo-7,8-dihydroguanosine triphosphate pyrophosphatase activity"/>
    <property type="evidence" value="ECO:0007669"/>
    <property type="project" value="TreeGrafter"/>
</dbReference>
<evidence type="ECO:0000256" key="8">
    <source>
        <dbReference type="ARBA" id="ARBA00022842"/>
    </source>
</evidence>
<dbReference type="PANTHER" id="PTHR47707:SF1">
    <property type="entry name" value="NUDIX HYDROLASE FAMILY PROTEIN"/>
    <property type="match status" value="1"/>
</dbReference>
<evidence type="ECO:0000256" key="5">
    <source>
        <dbReference type="ARBA" id="ARBA00022723"/>
    </source>
</evidence>
<reference evidence="18" key="4">
    <citation type="submission" date="2024-09" db="EMBL/GenBank/DDBJ databases">
        <authorList>
            <person name="Sun Q."/>
            <person name="Mori K."/>
        </authorList>
    </citation>
    <scope>NUCLEOTIDE SEQUENCE</scope>
    <source>
        <strain evidence="18">KCTC 62575</strain>
    </source>
</reference>
<dbReference type="InterPro" id="IPR020476">
    <property type="entry name" value="Nudix_hydrolase"/>
</dbReference>
<evidence type="ECO:0000256" key="16">
    <source>
        <dbReference type="ARBA" id="ARBA00042798"/>
    </source>
</evidence>
<evidence type="ECO:0000313" key="20">
    <source>
        <dbReference type="Proteomes" id="UP000240957"/>
    </source>
</evidence>
<keyword evidence="6" id="KW-0227">DNA damage</keyword>
<dbReference type="InterPro" id="IPR036206">
    <property type="entry name" value="ThiamineP_synth_sf"/>
</dbReference>
<keyword evidence="9" id="KW-0234">DNA repair</keyword>
<reference evidence="18" key="1">
    <citation type="journal article" date="2014" name="Int. J. Syst. Evol. Microbiol.">
        <title>Complete genome of a new Firmicutes species belonging to the dominant human colonic microbiota ('Ruminococcus bicirculans') reveals two chromosomes and a selective capacity to utilize plant glucans.</title>
        <authorList>
            <consortium name="NISC Comparative Sequencing Program"/>
            <person name="Wegmann U."/>
            <person name="Louis P."/>
            <person name="Goesmann A."/>
            <person name="Henrissat B."/>
            <person name="Duncan S.H."/>
            <person name="Flint H.J."/>
        </authorList>
    </citation>
    <scope>NUCLEOTIDE SEQUENCE</scope>
    <source>
        <strain evidence="18">KCTC 62575</strain>
    </source>
</reference>
<comment type="catalytic activity">
    <reaction evidence="10">
        <text>8-oxo-dGTP + H2O = 8-oxo-dGMP + diphosphate + H(+)</text>
        <dbReference type="Rhea" id="RHEA:31575"/>
        <dbReference type="ChEBI" id="CHEBI:15377"/>
        <dbReference type="ChEBI" id="CHEBI:15378"/>
        <dbReference type="ChEBI" id="CHEBI:33019"/>
        <dbReference type="ChEBI" id="CHEBI:63224"/>
        <dbReference type="ChEBI" id="CHEBI:77896"/>
        <dbReference type="EC" id="3.6.1.55"/>
    </reaction>
</comment>
<evidence type="ECO:0000256" key="3">
    <source>
        <dbReference type="ARBA" id="ARBA00022457"/>
    </source>
</evidence>
<evidence type="ECO:0000256" key="11">
    <source>
        <dbReference type="ARBA" id="ARBA00036904"/>
    </source>
</evidence>
<dbReference type="EC" id="3.6.1.55" evidence="12"/>
<evidence type="ECO:0000313" key="19">
    <source>
        <dbReference type="EMBL" id="RFC82349.1"/>
    </source>
</evidence>
<evidence type="ECO:0000313" key="21">
    <source>
        <dbReference type="Proteomes" id="UP001595455"/>
    </source>
</evidence>
<evidence type="ECO:0000256" key="7">
    <source>
        <dbReference type="ARBA" id="ARBA00022801"/>
    </source>
</evidence>
<evidence type="ECO:0000313" key="18">
    <source>
        <dbReference type="EMBL" id="MFC2997544.1"/>
    </source>
</evidence>
<protein>
    <recommendedName>
        <fullName evidence="13">8-oxo-dGTP diphosphatase</fullName>
        <ecNumber evidence="12">3.6.1.55</ecNumber>
    </recommendedName>
    <alternativeName>
        <fullName evidence="16">7,8-dihydro-8-oxoguanine-triphosphatase</fullName>
    </alternativeName>
    <alternativeName>
        <fullName evidence="15">Mutator protein MutT</fullName>
    </alternativeName>
    <alternativeName>
        <fullName evidence="14">dGTP pyrophosphohydrolase</fullName>
    </alternativeName>
</protein>
<evidence type="ECO:0000256" key="13">
    <source>
        <dbReference type="ARBA" id="ARBA00040794"/>
    </source>
</evidence>
<comment type="caution">
    <text evidence="19">The sequence shown here is derived from an EMBL/GenBank/DDBJ whole genome shotgun (WGS) entry which is preliminary data.</text>
</comment>
<dbReference type="OrthoDB" id="9810648at2"/>
<evidence type="ECO:0000256" key="1">
    <source>
        <dbReference type="ARBA" id="ARBA00001946"/>
    </source>
</evidence>
<dbReference type="PANTHER" id="PTHR47707">
    <property type="entry name" value="8-OXO-DGTP DIPHOSPHATASE"/>
    <property type="match status" value="1"/>
</dbReference>
<evidence type="ECO:0000256" key="12">
    <source>
        <dbReference type="ARBA" id="ARBA00038905"/>
    </source>
</evidence>
<dbReference type="AlphaFoldDB" id="A0A371YLI0"/>
<comment type="catalytic activity">
    <reaction evidence="11">
        <text>8-oxo-GTP + H2O = 8-oxo-GMP + diphosphate + H(+)</text>
        <dbReference type="Rhea" id="RHEA:67616"/>
        <dbReference type="ChEBI" id="CHEBI:15377"/>
        <dbReference type="ChEBI" id="CHEBI:15378"/>
        <dbReference type="ChEBI" id="CHEBI:33019"/>
        <dbReference type="ChEBI" id="CHEBI:143553"/>
        <dbReference type="ChEBI" id="CHEBI:145694"/>
    </reaction>
</comment>
<dbReference type="PROSITE" id="PS51462">
    <property type="entry name" value="NUDIX"/>
    <property type="match status" value="1"/>
</dbReference>
<dbReference type="InterPro" id="IPR029119">
    <property type="entry name" value="MutY_C"/>
</dbReference>
<dbReference type="InterPro" id="IPR000086">
    <property type="entry name" value="NUDIX_hydrolase_dom"/>
</dbReference>
<dbReference type="GO" id="GO:0006281">
    <property type="term" value="P:DNA repair"/>
    <property type="evidence" value="ECO:0007669"/>
    <property type="project" value="UniProtKB-KW"/>
</dbReference>
<keyword evidence="4" id="KW-0235">DNA replication</keyword>
<comment type="similarity">
    <text evidence="2">Belongs to the Nudix hydrolase family.</text>
</comment>
<dbReference type="InterPro" id="IPR013785">
    <property type="entry name" value="Aldolase_TIM"/>
</dbReference>
<feature type="domain" description="Nudix hydrolase" evidence="17">
    <location>
        <begin position="1"/>
        <end position="128"/>
    </location>
</feature>
<dbReference type="Gene3D" id="3.20.20.70">
    <property type="entry name" value="Aldolase class I"/>
    <property type="match status" value="1"/>
</dbReference>
<dbReference type="GO" id="GO:0044715">
    <property type="term" value="F:8-oxo-dGDP phosphatase activity"/>
    <property type="evidence" value="ECO:0007669"/>
    <property type="project" value="TreeGrafter"/>
</dbReference>
<evidence type="ECO:0000256" key="4">
    <source>
        <dbReference type="ARBA" id="ARBA00022705"/>
    </source>
</evidence>
<dbReference type="InterPro" id="IPR020084">
    <property type="entry name" value="NUDIX_hydrolase_CS"/>
</dbReference>
<evidence type="ECO:0000256" key="10">
    <source>
        <dbReference type="ARBA" id="ARBA00035861"/>
    </source>
</evidence>
<dbReference type="RefSeq" id="WP_107009543.1">
    <property type="nucleotide sequence ID" value="NZ_JBHRSF010000150.1"/>
</dbReference>
<keyword evidence="7" id="KW-0378">Hydrolase</keyword>
<dbReference type="Pfam" id="PF02581">
    <property type="entry name" value="TMP-TENI"/>
    <property type="match status" value="1"/>
</dbReference>
<evidence type="ECO:0000256" key="6">
    <source>
        <dbReference type="ARBA" id="ARBA00022763"/>
    </source>
</evidence>
<dbReference type="PRINTS" id="PR00502">
    <property type="entry name" value="NUDIXFAMILY"/>
</dbReference>
<evidence type="ECO:0000256" key="2">
    <source>
        <dbReference type="ARBA" id="ARBA00005582"/>
    </source>
</evidence>
<dbReference type="GO" id="GO:0006260">
    <property type="term" value="P:DNA replication"/>
    <property type="evidence" value="ECO:0007669"/>
    <property type="project" value="UniProtKB-KW"/>
</dbReference>
<reference evidence="21" key="3">
    <citation type="journal article" date="2019" name="Int. J. Syst. Evol. Microbiol.">
        <title>The Global Catalogue of Microorganisms (GCM) 10K type strain sequencing project: providing services to taxonomists for standard genome sequencing and annotation.</title>
        <authorList>
            <consortium name="The Broad Institute Genomics Platform"/>
            <consortium name="The Broad Institute Genome Sequencing Center for Infectious Disease"/>
            <person name="Wu L."/>
            <person name="Ma J."/>
        </authorList>
    </citation>
    <scope>NUCLEOTIDE SEQUENCE [LARGE SCALE GENOMIC DNA]</scope>
    <source>
        <strain evidence="21">KCTC 62575</strain>
    </source>
</reference>
<dbReference type="GO" id="GO:0009228">
    <property type="term" value="P:thiamine biosynthetic process"/>
    <property type="evidence" value="ECO:0007669"/>
    <property type="project" value="UniProtKB-KW"/>
</dbReference>
<dbReference type="CDD" id="cd00564">
    <property type="entry name" value="TMP_TenI"/>
    <property type="match status" value="1"/>
</dbReference>
<keyword evidence="8" id="KW-0460">Magnesium</keyword>
<evidence type="ECO:0000259" key="17">
    <source>
        <dbReference type="PROSITE" id="PS51462"/>
    </source>
</evidence>
<keyword evidence="5" id="KW-0479">Metal-binding</keyword>
<dbReference type="SUPFAM" id="SSF51391">
    <property type="entry name" value="Thiamin phosphate synthase"/>
    <property type="match status" value="1"/>
</dbReference>
<name>A0A371YLI0_9GAMM</name>
<dbReference type="CDD" id="cd03425">
    <property type="entry name" value="NUDIX_MutT_NudA_like"/>
    <property type="match status" value="1"/>
</dbReference>
<organism evidence="19 20">
    <name type="scientific">Acinetobacter sichuanensis</name>
    <dbReference type="NCBI Taxonomy" id="2136183"/>
    <lineage>
        <taxon>Bacteria</taxon>
        <taxon>Pseudomonadati</taxon>
        <taxon>Pseudomonadota</taxon>
        <taxon>Gammaproteobacteria</taxon>
        <taxon>Moraxellales</taxon>
        <taxon>Moraxellaceae</taxon>
        <taxon>Acinetobacter</taxon>
    </lineage>
</organism>
<dbReference type="EMBL" id="PYIX02000036">
    <property type="protein sequence ID" value="RFC82349.1"/>
    <property type="molecule type" value="Genomic_DNA"/>
</dbReference>
<evidence type="ECO:0000256" key="14">
    <source>
        <dbReference type="ARBA" id="ARBA00041592"/>
    </source>
</evidence>
<dbReference type="Pfam" id="PF14815">
    <property type="entry name" value="NUDIX_4"/>
    <property type="match status" value="1"/>
</dbReference>
<gene>
    <name evidence="18" type="ORF">ACFODO_20330</name>
    <name evidence="19" type="ORF">C9E89_017090</name>
</gene>
<evidence type="ECO:0000256" key="15">
    <source>
        <dbReference type="ARBA" id="ARBA00041979"/>
    </source>
</evidence>
<proteinExistence type="inferred from homology"/>
<dbReference type="GO" id="GO:0044716">
    <property type="term" value="F:8-oxo-GDP phosphatase activity"/>
    <property type="evidence" value="ECO:0007669"/>
    <property type="project" value="TreeGrafter"/>
</dbReference>
<keyword evidence="3" id="KW-0515">Mutator protein</keyword>
<accession>A0A371YLI0</accession>
<dbReference type="EMBL" id="JBHRSF010000150">
    <property type="protein sequence ID" value="MFC2997544.1"/>
    <property type="molecule type" value="Genomic_DNA"/>
</dbReference>
<comment type="cofactor">
    <cofactor evidence="1">
        <name>Mg(2+)</name>
        <dbReference type="ChEBI" id="CHEBI:18420"/>
    </cofactor>
</comment>
<dbReference type="SUPFAM" id="SSF55811">
    <property type="entry name" value="Nudix"/>
    <property type="match status" value="1"/>
</dbReference>
<dbReference type="InterPro" id="IPR047127">
    <property type="entry name" value="MutT-like"/>
</dbReference>
<sequence length="300" mass="34315">MSKPVVNVAIALLFHQAKVLVGWRTAKQHQGNKYEFPGGKVEQSETAEQACRREVFEEVGVDLEQWHSFDIIQHEYDDIVVNLHLFYASVTTAQLQDIQQPWAWYRRDQLRNLNFPKANQAIIERLYWSPYIKISENLHEIQHIAPETLLYWRIDELQTSQLQQLAQLTSAQLAKLIINIEIWEGLPSEIKKQIFTLHFKQYQVMQLNTQKLPHGVRCLAACHDLAALQKAQQVGCEAVFLSPVLATESHPDTATLGWTQFSDWAAHSTIPVFALGGLKPNDLTFAQQHHAYGVAGIRAF</sequence>
<reference evidence="19 20" key="2">
    <citation type="submission" date="2018-08" db="EMBL/GenBank/DDBJ databases">
        <title>The draft genome of Acinetobacter sichuanensis strain WCHAc060041.</title>
        <authorList>
            <person name="Qin J."/>
            <person name="Feng Y."/>
            <person name="Zong Z."/>
        </authorList>
    </citation>
    <scope>NUCLEOTIDE SEQUENCE [LARGE SCALE GENOMIC DNA]</scope>
    <source>
        <strain evidence="19 20">WCHAc060041</strain>
    </source>
</reference>
<dbReference type="InterPro" id="IPR022998">
    <property type="entry name" value="ThiamineP_synth_TenI"/>
</dbReference>
<dbReference type="GO" id="GO:0035539">
    <property type="term" value="F:8-oxo-7,8-dihydrodeoxyguanosine triphosphate pyrophosphatase activity"/>
    <property type="evidence" value="ECO:0007669"/>
    <property type="project" value="UniProtKB-EC"/>
</dbReference>
<dbReference type="Gene3D" id="3.90.79.10">
    <property type="entry name" value="Nucleoside Triphosphate Pyrophosphohydrolase"/>
    <property type="match status" value="1"/>
</dbReference>
<dbReference type="PROSITE" id="PS00893">
    <property type="entry name" value="NUDIX_BOX"/>
    <property type="match status" value="1"/>
</dbReference>
<dbReference type="Proteomes" id="UP001595455">
    <property type="component" value="Unassembled WGS sequence"/>
</dbReference>
<dbReference type="Proteomes" id="UP000240957">
    <property type="component" value="Unassembled WGS sequence"/>
</dbReference>
<dbReference type="InterPro" id="IPR015797">
    <property type="entry name" value="NUDIX_hydrolase-like_dom_sf"/>
</dbReference>
<dbReference type="GO" id="GO:0046872">
    <property type="term" value="F:metal ion binding"/>
    <property type="evidence" value="ECO:0007669"/>
    <property type="project" value="UniProtKB-KW"/>
</dbReference>